<sequence length="207" mass="21785">MDEAKYRETRESLHGVAELLIAGPQYREFGTIRLRVVLGGFGGAKLPVSVLGTGLVGPGGSRVPLEGTYNEIAKAAGIGPGAPEGVYADTTGRSLDDEVRVTAAAAAIIGDWFATGDAALRCLAPDVTPVLWPEHFDLASSRSEVNFGVSPGDAAHPGPYAYVGPWTPRTGEFWNASFGALRPREELPTASSLLAFFEEGRARAEAD</sequence>
<dbReference type="EMBL" id="JAGGMR010000001">
    <property type="protein sequence ID" value="MBP2190797.1"/>
    <property type="molecule type" value="Genomic_DNA"/>
</dbReference>
<reference evidence="1 2" key="1">
    <citation type="submission" date="2021-03" db="EMBL/GenBank/DDBJ databases">
        <title>Sequencing the genomes of 1000 actinobacteria strains.</title>
        <authorList>
            <person name="Klenk H.-P."/>
        </authorList>
    </citation>
    <scope>NUCLEOTIDE SEQUENCE [LARGE SCALE GENOMIC DNA]</scope>
    <source>
        <strain evidence="1 2">DSM 45516</strain>
    </source>
</reference>
<evidence type="ECO:0000313" key="1">
    <source>
        <dbReference type="EMBL" id="MBP2190797.1"/>
    </source>
</evidence>
<protein>
    <submittedName>
        <fullName evidence="1">Uncharacterized protein</fullName>
    </submittedName>
</protein>
<evidence type="ECO:0000313" key="2">
    <source>
        <dbReference type="Proteomes" id="UP001519325"/>
    </source>
</evidence>
<proteinExistence type="predicted"/>
<keyword evidence="2" id="KW-1185">Reference proteome</keyword>
<dbReference type="Proteomes" id="UP001519325">
    <property type="component" value="Unassembled WGS sequence"/>
</dbReference>
<dbReference type="RefSeq" id="WP_307869664.1">
    <property type="nucleotide sequence ID" value="NZ_JAGGMR010000001.1"/>
</dbReference>
<comment type="caution">
    <text evidence="1">The sequence shown here is derived from an EMBL/GenBank/DDBJ whole genome shotgun (WGS) entry which is preliminary data.</text>
</comment>
<name>A0ABS4QGI6_9NOCA</name>
<gene>
    <name evidence="1" type="ORF">BJ987_003698</name>
</gene>
<accession>A0ABS4QGI6</accession>
<organism evidence="1 2">
    <name type="scientific">Nocardia goodfellowii</name>
    <dbReference type="NCBI Taxonomy" id="882446"/>
    <lineage>
        <taxon>Bacteria</taxon>
        <taxon>Bacillati</taxon>
        <taxon>Actinomycetota</taxon>
        <taxon>Actinomycetes</taxon>
        <taxon>Mycobacteriales</taxon>
        <taxon>Nocardiaceae</taxon>
        <taxon>Nocardia</taxon>
    </lineage>
</organism>